<dbReference type="InterPro" id="IPR022417">
    <property type="entry name" value="Porphobilin_deaminase_N"/>
</dbReference>
<evidence type="ECO:0000256" key="4">
    <source>
        <dbReference type="ARBA" id="ARBA00022679"/>
    </source>
</evidence>
<dbReference type="PANTHER" id="PTHR11557">
    <property type="entry name" value="PORPHOBILINOGEN DEAMINASE"/>
    <property type="match status" value="1"/>
</dbReference>
<comment type="function">
    <text evidence="1">Tetrapolymerization of the monopyrrole PBG into the hydroxymethylbilane pre-uroporphyrinogen in several discrete steps.</text>
</comment>
<evidence type="ECO:0000313" key="9">
    <source>
        <dbReference type="Proteomes" id="UP000705983"/>
    </source>
</evidence>
<dbReference type="PANTHER" id="PTHR11557:SF0">
    <property type="entry name" value="PORPHOBILINOGEN DEAMINASE"/>
    <property type="match status" value="1"/>
</dbReference>
<accession>A0ABS2TH09</accession>
<evidence type="ECO:0000256" key="6">
    <source>
        <dbReference type="ARBA" id="ARBA00048169"/>
    </source>
</evidence>
<feature type="domain" description="Porphobilinogen deaminase N-terminal" evidence="7">
    <location>
        <begin position="32"/>
        <end position="172"/>
    </location>
</feature>
<sequence>MTLRVGYLSRTQASSIDFPHPVELIDLETDTVEGLRDALLAGHIDIAVHADANLPLDPQFVQAIAHRENPQDAFCGPTDYRGLPHGARVGTDSANRAAQLKHFRSDLVPTEVAGDLEERLAHIGDGLDGIIVSRAELTWHGLTIGQDLPYEVMVPVAGQGALAVEALATSADVLAGIEDSVARMEMVAEQTFAAELGVLPSSPVGVLARSTGKTVALHARFLGDGTKVEIRRSSSNPLTLATDLAAEFVRRGVRP</sequence>
<evidence type="ECO:0000259" key="7">
    <source>
        <dbReference type="Pfam" id="PF01379"/>
    </source>
</evidence>
<evidence type="ECO:0000256" key="5">
    <source>
        <dbReference type="ARBA" id="ARBA00023244"/>
    </source>
</evidence>
<gene>
    <name evidence="8" type="ORF">JVW63_09545</name>
</gene>
<proteinExistence type="inferred from homology"/>
<dbReference type="RefSeq" id="WP_187997024.1">
    <property type="nucleotide sequence ID" value="NZ_JACEXG010000006.1"/>
</dbReference>
<keyword evidence="4" id="KW-0808">Transferase</keyword>
<dbReference type="InterPro" id="IPR000860">
    <property type="entry name" value="HemC"/>
</dbReference>
<dbReference type="Gene3D" id="3.40.190.10">
    <property type="entry name" value="Periplasmic binding protein-like II"/>
    <property type="match status" value="2"/>
</dbReference>
<reference evidence="9" key="1">
    <citation type="submission" date="2021-02" db="EMBL/GenBank/DDBJ databases">
        <title>Leucobacter sp. CX169.</title>
        <authorList>
            <person name="Cheng Y."/>
        </authorList>
    </citation>
    <scope>NUCLEOTIDE SEQUENCE [LARGE SCALE GENOMIC DNA]</scope>
    <source>
        <strain evidence="9">JY899</strain>
    </source>
</reference>
<organism evidence="8 9">
    <name type="scientific">Flaviflexus equikiangi</name>
    <dbReference type="NCBI Taxonomy" id="2758573"/>
    <lineage>
        <taxon>Bacteria</taxon>
        <taxon>Bacillati</taxon>
        <taxon>Actinomycetota</taxon>
        <taxon>Actinomycetes</taxon>
        <taxon>Actinomycetales</taxon>
        <taxon>Actinomycetaceae</taxon>
        <taxon>Flaviflexus</taxon>
    </lineage>
</organism>
<dbReference type="SUPFAM" id="SSF53850">
    <property type="entry name" value="Periplasmic binding protein-like II"/>
    <property type="match status" value="1"/>
</dbReference>
<keyword evidence="9" id="KW-1185">Reference proteome</keyword>
<evidence type="ECO:0000313" key="8">
    <source>
        <dbReference type="EMBL" id="MBM9433935.1"/>
    </source>
</evidence>
<dbReference type="PRINTS" id="PR00151">
    <property type="entry name" value="PORPHBDMNASE"/>
</dbReference>
<evidence type="ECO:0000256" key="3">
    <source>
        <dbReference type="ARBA" id="ARBA00012655"/>
    </source>
</evidence>
<keyword evidence="5" id="KW-0627">Porphyrin biosynthesis</keyword>
<comment type="catalytic activity">
    <reaction evidence="6">
        <text>4 porphobilinogen + H2O = hydroxymethylbilane + 4 NH4(+)</text>
        <dbReference type="Rhea" id="RHEA:13185"/>
        <dbReference type="ChEBI" id="CHEBI:15377"/>
        <dbReference type="ChEBI" id="CHEBI:28938"/>
        <dbReference type="ChEBI" id="CHEBI:57845"/>
        <dbReference type="ChEBI" id="CHEBI:58126"/>
        <dbReference type="EC" id="2.5.1.61"/>
    </reaction>
</comment>
<comment type="similarity">
    <text evidence="2">Belongs to the HMBS family.</text>
</comment>
<evidence type="ECO:0000256" key="2">
    <source>
        <dbReference type="ARBA" id="ARBA00005638"/>
    </source>
</evidence>
<protein>
    <recommendedName>
        <fullName evidence="3">hydroxymethylbilane synthase</fullName>
        <ecNumber evidence="3">2.5.1.61</ecNumber>
    </recommendedName>
</protein>
<evidence type="ECO:0000256" key="1">
    <source>
        <dbReference type="ARBA" id="ARBA00002869"/>
    </source>
</evidence>
<dbReference type="Pfam" id="PF01379">
    <property type="entry name" value="Porphobil_deam"/>
    <property type="match status" value="1"/>
</dbReference>
<comment type="caution">
    <text evidence="8">The sequence shown here is derived from an EMBL/GenBank/DDBJ whole genome shotgun (WGS) entry which is preliminary data.</text>
</comment>
<dbReference type="EMBL" id="JAFFJS010000006">
    <property type="protein sequence ID" value="MBM9433935.1"/>
    <property type="molecule type" value="Genomic_DNA"/>
</dbReference>
<name>A0ABS2TH09_9ACTO</name>
<dbReference type="EC" id="2.5.1.61" evidence="3"/>
<dbReference type="Proteomes" id="UP000705983">
    <property type="component" value="Unassembled WGS sequence"/>
</dbReference>